<dbReference type="GO" id="GO:0009451">
    <property type="term" value="P:RNA modification"/>
    <property type="evidence" value="ECO:0007669"/>
    <property type="project" value="InterPro"/>
</dbReference>
<protein>
    <recommendedName>
        <fullName evidence="5">Pentatricopeptide repeat-containing protein</fullName>
    </recommendedName>
</protein>
<dbReference type="NCBIfam" id="TIGR00756">
    <property type="entry name" value="PPR"/>
    <property type="match status" value="8"/>
</dbReference>
<feature type="repeat" description="PPR" evidence="2">
    <location>
        <begin position="988"/>
        <end position="1022"/>
    </location>
</feature>
<dbReference type="FunFam" id="1.25.40.10:FF:000285">
    <property type="entry name" value="Pentatricopeptide repeat-containing protein, chloroplastic"/>
    <property type="match status" value="1"/>
</dbReference>
<comment type="caution">
    <text evidence="3">The sequence shown here is derived from an EMBL/GenBank/DDBJ whole genome shotgun (WGS) entry which is preliminary data.</text>
</comment>
<feature type="repeat" description="PPR" evidence="2">
    <location>
        <begin position="176"/>
        <end position="210"/>
    </location>
</feature>
<feature type="repeat" description="PPR" evidence="2">
    <location>
        <begin position="481"/>
        <end position="515"/>
    </location>
</feature>
<reference evidence="3" key="1">
    <citation type="submission" date="2021-08" db="EMBL/GenBank/DDBJ databases">
        <title>WGS assembly of Ceratopteris richardii.</title>
        <authorList>
            <person name="Marchant D.B."/>
            <person name="Chen G."/>
            <person name="Jenkins J."/>
            <person name="Shu S."/>
            <person name="Leebens-Mack J."/>
            <person name="Grimwood J."/>
            <person name="Schmutz J."/>
            <person name="Soltis P."/>
            <person name="Soltis D."/>
            <person name="Chen Z.-H."/>
        </authorList>
    </citation>
    <scope>NUCLEOTIDE SEQUENCE</scope>
    <source>
        <strain evidence="3">Whitten #5841</strain>
        <tissue evidence="3">Leaf</tissue>
    </source>
</reference>
<dbReference type="Proteomes" id="UP000825935">
    <property type="component" value="Chromosome 28"/>
</dbReference>
<keyword evidence="4" id="KW-1185">Reference proteome</keyword>
<evidence type="ECO:0000313" key="3">
    <source>
        <dbReference type="EMBL" id="KAH7294361.1"/>
    </source>
</evidence>
<keyword evidence="1" id="KW-0677">Repeat</keyword>
<dbReference type="Gene3D" id="1.25.40.10">
    <property type="entry name" value="Tetratricopeptide repeat domain"/>
    <property type="match status" value="9"/>
</dbReference>
<organism evidence="3 4">
    <name type="scientific">Ceratopteris richardii</name>
    <name type="common">Triangle waterfern</name>
    <dbReference type="NCBI Taxonomy" id="49495"/>
    <lineage>
        <taxon>Eukaryota</taxon>
        <taxon>Viridiplantae</taxon>
        <taxon>Streptophyta</taxon>
        <taxon>Embryophyta</taxon>
        <taxon>Tracheophyta</taxon>
        <taxon>Polypodiopsida</taxon>
        <taxon>Polypodiidae</taxon>
        <taxon>Polypodiales</taxon>
        <taxon>Pteridineae</taxon>
        <taxon>Pteridaceae</taxon>
        <taxon>Parkerioideae</taxon>
        <taxon>Ceratopteris</taxon>
    </lineage>
</organism>
<evidence type="ECO:0000256" key="1">
    <source>
        <dbReference type="ARBA" id="ARBA00022737"/>
    </source>
</evidence>
<dbReference type="Pfam" id="PF01535">
    <property type="entry name" value="PPR"/>
    <property type="match status" value="6"/>
</dbReference>
<feature type="repeat" description="PPR" evidence="2">
    <location>
        <begin position="278"/>
        <end position="312"/>
    </location>
</feature>
<dbReference type="EMBL" id="CM035433">
    <property type="protein sequence ID" value="KAH7294361.1"/>
    <property type="molecule type" value="Genomic_DNA"/>
</dbReference>
<feature type="repeat" description="PPR" evidence="2">
    <location>
        <begin position="582"/>
        <end position="616"/>
    </location>
</feature>
<feature type="repeat" description="PPR" evidence="2">
    <location>
        <begin position="380"/>
        <end position="414"/>
    </location>
</feature>
<accession>A0A8T2REP3</accession>
<dbReference type="PANTHER" id="PTHR24015:SF548">
    <property type="entry name" value="OS08G0340900 PROTEIN"/>
    <property type="match status" value="1"/>
</dbReference>
<feature type="repeat" description="PPR" evidence="2">
    <location>
        <begin position="785"/>
        <end position="815"/>
    </location>
</feature>
<dbReference type="GO" id="GO:0048731">
    <property type="term" value="P:system development"/>
    <property type="evidence" value="ECO:0007669"/>
    <property type="project" value="UniProtKB-ARBA"/>
</dbReference>
<feature type="repeat" description="PPR" evidence="2">
    <location>
        <begin position="1190"/>
        <end position="1224"/>
    </location>
</feature>
<dbReference type="InterPro" id="IPR046960">
    <property type="entry name" value="PPR_At4g14850-like_plant"/>
</dbReference>
<dbReference type="InterPro" id="IPR002885">
    <property type="entry name" value="PPR_rpt"/>
</dbReference>
<dbReference type="Pfam" id="PF13041">
    <property type="entry name" value="PPR_2"/>
    <property type="match status" value="7"/>
</dbReference>
<evidence type="ECO:0000256" key="2">
    <source>
        <dbReference type="PROSITE-ProRule" id="PRU00708"/>
    </source>
</evidence>
<proteinExistence type="predicted"/>
<name>A0A8T2REP3_CERRI</name>
<feature type="repeat" description="PPR" evidence="2">
    <location>
        <begin position="886"/>
        <end position="920"/>
    </location>
</feature>
<evidence type="ECO:0000313" key="4">
    <source>
        <dbReference type="Proteomes" id="UP000825935"/>
    </source>
</evidence>
<dbReference type="GO" id="GO:0003723">
    <property type="term" value="F:RNA binding"/>
    <property type="evidence" value="ECO:0007669"/>
    <property type="project" value="InterPro"/>
</dbReference>
<dbReference type="PANTHER" id="PTHR24015">
    <property type="entry name" value="OS07G0578800 PROTEIN-RELATED"/>
    <property type="match status" value="1"/>
</dbReference>
<dbReference type="InterPro" id="IPR011990">
    <property type="entry name" value="TPR-like_helical_dom_sf"/>
</dbReference>
<gene>
    <name evidence="3" type="ORF">KP509_28G068300</name>
</gene>
<dbReference type="FunFam" id="1.25.40.10:FF:000073">
    <property type="entry name" value="Pentatricopeptide repeat-containing protein chloroplastic"/>
    <property type="match status" value="1"/>
</dbReference>
<evidence type="ECO:0008006" key="5">
    <source>
        <dbReference type="Google" id="ProtNLM"/>
    </source>
</evidence>
<dbReference type="PROSITE" id="PS51375">
    <property type="entry name" value="PPR"/>
    <property type="match status" value="9"/>
</dbReference>
<dbReference type="FunFam" id="1.25.40.10:FF:000158">
    <property type="entry name" value="pentatricopeptide repeat-containing protein At2g33680"/>
    <property type="match status" value="1"/>
</dbReference>
<sequence length="1347" mass="149480">MFCPLPSVEELSSVLFRCSKAKHIVQVLRVYTYLARVGLKNHLSIGSDHIFTLVETGSSHHPQNTFDRLCDDEQRYRSLIFQDHTKDYVPHYVPDFQESMLSGDSYSLDAHHYVSFLKTCSEVLDLERGITLHAEIARRHLLDVNVSVKCSLIRMYARCNSFEKALGVFEEFKQRDCAPWNALIGVFIEHGRYEDVLNFLRQMKSEGTTPDAVTFVCSLKACNAMRDLNNGFDLHSEIAKKGYVGKNAFVDSSVVAMYCKCGALEEAKNVLESLPSRDTFTWTALATGYVKHGHGEKALDCLVQMQKEGITYSAVSFVCGLKACVNVGSLEKALGLHAEIARSGLLEKSIHINSTLVHVYSRCGSLRIAQEVFDTYPSRNEILWNALISGYSEQGHNERALCAYKNMQLDGYSPGSVTYICSLKACRLLGSSQTGFEIHGAIIKRGLEDDVVVGTALVDMYTKNNLLADAKKILDMMPYRNVVTWNALIAGYIEQDHGEEPITHYEQMYHDDVSPDAVTFICCAKACSGILATEKAHFFHIEASKRGLDLDRILGGALVDMYARFGWFSAAQKVFDSLSNPDDVTWNSLIGGYLDSGHVHKALEHFERMQTEGIFQDSFSFLHGLKAYSSIGLWEKGQELHIETVKRGLLETDSFLCSAFVDAYARCSLLIDAQVVLDTCQSQSVVAWNALLSGFVEHEHYVKVLDCYKCMRCEGIAVDAVTFICVLKACGMTKALMEGQEIHTCIVQRGLDDDIQLGTTLVDMYGKLSCLEEEEETFVKLPVRNIVSWNVLLTNFLKNGHFEQAVPCFEKMESEYISWDETTAVCALKAWANLGSADGVRKAHAEILKKGLDNDGLVGNSLIDVYIKVGFLSEAKYMFHKIFMADKASWNAMIAGHVEQEQAEEALCLYDQMQTLCICPDAITYIFILKACGCKPTVVRGREMHAEIVKKGFPEADVYIDTALIDMYIDCGLIAELQHVFYQLPLRNLATWNALLTGYVEYGFAEEVLSLFNLMQAKGVALDSISVTSALKACSVLQESYAAREIHIFIVKAGLDRESVLGNALVDMYHKCDSVLEARRTFDGLLVQDMVSWSISIANYAGHCDGDAALDCFEVMENGVFTGSAVTFASSLKACGSSGALTKGHKLHSLLVKIGLECEPYIGNAVLDMYSKCGLHATMQEVFNRVGTPDLIAWNSLIAGYAQLGESHRAFYAFNKLSEEDTLPDIVTFSSVLNACSNGGCVDEGSLYFLAIKNDFDCIPTLELFTCMVDLLARAGNLITAMIFIELMPFQPSVLPWHVLLGACRKWGDVQLGQHAFENAILFDESAAAAYVCLANIYADIQIAYSA</sequence>
<dbReference type="OrthoDB" id="185373at2759"/>